<reference evidence="1" key="1">
    <citation type="journal article" date="2023" name="Mol. Phylogenet. Evol.">
        <title>Genome-scale phylogeny and comparative genomics of the fungal order Sordariales.</title>
        <authorList>
            <person name="Hensen N."/>
            <person name="Bonometti L."/>
            <person name="Westerberg I."/>
            <person name="Brannstrom I.O."/>
            <person name="Guillou S."/>
            <person name="Cros-Aarteil S."/>
            <person name="Calhoun S."/>
            <person name="Haridas S."/>
            <person name="Kuo A."/>
            <person name="Mondo S."/>
            <person name="Pangilinan J."/>
            <person name="Riley R."/>
            <person name="LaButti K."/>
            <person name="Andreopoulos B."/>
            <person name="Lipzen A."/>
            <person name="Chen C."/>
            <person name="Yan M."/>
            <person name="Daum C."/>
            <person name="Ng V."/>
            <person name="Clum A."/>
            <person name="Steindorff A."/>
            <person name="Ohm R.A."/>
            <person name="Martin F."/>
            <person name="Silar P."/>
            <person name="Natvig D.O."/>
            <person name="Lalanne C."/>
            <person name="Gautier V."/>
            <person name="Ament-Velasquez S.L."/>
            <person name="Kruys A."/>
            <person name="Hutchinson M.I."/>
            <person name="Powell A.J."/>
            <person name="Barry K."/>
            <person name="Miller A.N."/>
            <person name="Grigoriev I.V."/>
            <person name="Debuchy R."/>
            <person name="Gladieux P."/>
            <person name="Hiltunen Thoren M."/>
            <person name="Johannesson H."/>
        </authorList>
    </citation>
    <scope>NUCLEOTIDE SEQUENCE</scope>
    <source>
        <strain evidence="1">PSN243</strain>
    </source>
</reference>
<dbReference type="EMBL" id="MU865929">
    <property type="protein sequence ID" value="KAK4451234.1"/>
    <property type="molecule type" value="Genomic_DNA"/>
</dbReference>
<dbReference type="AlphaFoldDB" id="A0AAV9GR04"/>
<evidence type="ECO:0000313" key="1">
    <source>
        <dbReference type="EMBL" id="KAK4451234.1"/>
    </source>
</evidence>
<dbReference type="Gene3D" id="3.80.10.10">
    <property type="entry name" value="Ribonuclease Inhibitor"/>
    <property type="match status" value="1"/>
</dbReference>
<dbReference type="InterPro" id="IPR032675">
    <property type="entry name" value="LRR_dom_sf"/>
</dbReference>
<accession>A0AAV9GR04</accession>
<keyword evidence="2" id="KW-1185">Reference proteome</keyword>
<evidence type="ECO:0008006" key="3">
    <source>
        <dbReference type="Google" id="ProtNLM"/>
    </source>
</evidence>
<sequence length="680" mass="77009">MPTPKLTSLPIEVLARICECLTEEPALLSSLVALSLTNKHLHSIANPLLLHDIHLNLNESDPAQLTGQVQECRRLLRCHGAFRQVRRLFIDDSDETSEAHDPSDHDHSGQLQLRRSQVAFDADPLPTLSVLDIFADADLPKGIYCILRRPVVNDFDTVEDTYANDAAWHPLLRLLGELSGLRELHFSCKGQFPPRLLHTLQSQPSLGRCKLFINAFRLRSLLSPTPDPHELQLITSPFLHRLRMACWREEGPPDKLRPDDVDVARYIMRMAPNLKEIFLDHNIPKHFHRRAEKPNQTSPPWITTADHAGPASLETLFLTGNSLSNWQTVEMEKWMASTDFSKLRTLSLNFRNGVAQYLLQSLLAGAELPRLTTLVLSIAPDNTSYRHAAEHLLSSLPSLTELHLLYFKFSTPLLRLGPQLRVLSLRGIEITAHDVRQLGEDCPSLERLGITVKRSHGDSAEAKIYRSLGKFLPRLQHLSLYLDVPLPAQLGQPDPDFDEFDRKLCPGSQYLNGHLRKWLLNNAMDESLARSIFDAISSSKISPNEYRHVPLKTLKIQFLGGWARYLRIQGHPRLEPILSEIRKPWLLTRSIRDDSNEIIAKTQQKFGKTKSWEIYHPVDNDAPSGLHGDDEEPYGFSEDVIPDPVYPDGPYAILDRMWPSGGKGFPWKWAAPPLHGDSAD</sequence>
<organism evidence="1 2">
    <name type="scientific">Podospora aff. communis PSN243</name>
    <dbReference type="NCBI Taxonomy" id="3040156"/>
    <lineage>
        <taxon>Eukaryota</taxon>
        <taxon>Fungi</taxon>
        <taxon>Dikarya</taxon>
        <taxon>Ascomycota</taxon>
        <taxon>Pezizomycotina</taxon>
        <taxon>Sordariomycetes</taxon>
        <taxon>Sordariomycetidae</taxon>
        <taxon>Sordariales</taxon>
        <taxon>Podosporaceae</taxon>
        <taxon>Podospora</taxon>
    </lineage>
</organism>
<dbReference type="Proteomes" id="UP001321760">
    <property type="component" value="Unassembled WGS sequence"/>
</dbReference>
<dbReference type="SUPFAM" id="SSF52047">
    <property type="entry name" value="RNI-like"/>
    <property type="match status" value="1"/>
</dbReference>
<evidence type="ECO:0000313" key="2">
    <source>
        <dbReference type="Proteomes" id="UP001321760"/>
    </source>
</evidence>
<name>A0AAV9GR04_9PEZI</name>
<gene>
    <name evidence="1" type="ORF">QBC34DRAFT_401548</name>
</gene>
<comment type="caution">
    <text evidence="1">The sequence shown here is derived from an EMBL/GenBank/DDBJ whole genome shotgun (WGS) entry which is preliminary data.</text>
</comment>
<reference evidence="1" key="2">
    <citation type="submission" date="2023-05" db="EMBL/GenBank/DDBJ databases">
        <authorList>
            <consortium name="Lawrence Berkeley National Laboratory"/>
            <person name="Steindorff A."/>
            <person name="Hensen N."/>
            <person name="Bonometti L."/>
            <person name="Westerberg I."/>
            <person name="Brannstrom I.O."/>
            <person name="Guillou S."/>
            <person name="Cros-Aarteil S."/>
            <person name="Calhoun S."/>
            <person name="Haridas S."/>
            <person name="Kuo A."/>
            <person name="Mondo S."/>
            <person name="Pangilinan J."/>
            <person name="Riley R."/>
            <person name="Labutti K."/>
            <person name="Andreopoulos B."/>
            <person name="Lipzen A."/>
            <person name="Chen C."/>
            <person name="Yanf M."/>
            <person name="Daum C."/>
            <person name="Ng V."/>
            <person name="Clum A."/>
            <person name="Ohm R."/>
            <person name="Martin F."/>
            <person name="Silar P."/>
            <person name="Natvig D."/>
            <person name="Lalanne C."/>
            <person name="Gautier V."/>
            <person name="Ament-Velasquez S.L."/>
            <person name="Kruys A."/>
            <person name="Hutchinson M.I."/>
            <person name="Powell A.J."/>
            <person name="Barry K."/>
            <person name="Miller A.N."/>
            <person name="Grigoriev I.V."/>
            <person name="Debuchy R."/>
            <person name="Gladieux P."/>
            <person name="Thoren M.H."/>
            <person name="Johannesson H."/>
        </authorList>
    </citation>
    <scope>NUCLEOTIDE SEQUENCE</scope>
    <source>
        <strain evidence="1">PSN243</strain>
    </source>
</reference>
<protein>
    <recommendedName>
        <fullName evidence="3">F-box domain-containing protein</fullName>
    </recommendedName>
</protein>
<proteinExistence type="predicted"/>